<reference evidence="1" key="1">
    <citation type="submission" date="2013-08" db="EMBL/GenBank/DDBJ databases">
        <title>Gene expansion shapes genome architecture in the human pathogen Lichtheimia corymbifera: an evolutionary genomics analysis in the ancient terrestrial Mucorales (Mucoromycotina).</title>
        <authorList>
            <person name="Schwartze V.U."/>
            <person name="Winter S."/>
            <person name="Shelest E."/>
            <person name="Marcet-Houben M."/>
            <person name="Horn F."/>
            <person name="Wehner S."/>
            <person name="Hoffmann K."/>
            <person name="Riege K."/>
            <person name="Sammeth M."/>
            <person name="Nowrousian M."/>
            <person name="Valiante V."/>
            <person name="Linde J."/>
            <person name="Jacobsen I.D."/>
            <person name="Marz M."/>
            <person name="Brakhage A.A."/>
            <person name="Gabaldon T."/>
            <person name="Bocker S."/>
            <person name="Voigt K."/>
        </authorList>
    </citation>
    <scope>NUCLEOTIDE SEQUENCE [LARGE SCALE GENOMIC DNA]</scope>
    <source>
        <strain evidence="1">FSU 9682</strain>
    </source>
</reference>
<dbReference type="VEuPathDB" id="FungiDB:LCOR_09001.1"/>
<name>A0A068S776_9FUNG</name>
<proteinExistence type="predicted"/>
<protein>
    <submittedName>
        <fullName evidence="1">Uncharacterized protein</fullName>
    </submittedName>
</protein>
<dbReference type="Proteomes" id="UP000027586">
    <property type="component" value="Unassembled WGS sequence"/>
</dbReference>
<keyword evidence="2" id="KW-1185">Reference proteome</keyword>
<evidence type="ECO:0000313" key="2">
    <source>
        <dbReference type="Proteomes" id="UP000027586"/>
    </source>
</evidence>
<evidence type="ECO:0000313" key="1">
    <source>
        <dbReference type="EMBL" id="CDH58124.1"/>
    </source>
</evidence>
<comment type="caution">
    <text evidence="1">The sequence shown here is derived from an EMBL/GenBank/DDBJ whole genome shotgun (WGS) entry which is preliminary data.</text>
</comment>
<organism evidence="1 2">
    <name type="scientific">Lichtheimia corymbifera JMRC:FSU:9682</name>
    <dbReference type="NCBI Taxonomy" id="1263082"/>
    <lineage>
        <taxon>Eukaryota</taxon>
        <taxon>Fungi</taxon>
        <taxon>Fungi incertae sedis</taxon>
        <taxon>Mucoromycota</taxon>
        <taxon>Mucoromycotina</taxon>
        <taxon>Mucoromycetes</taxon>
        <taxon>Mucorales</taxon>
        <taxon>Lichtheimiaceae</taxon>
        <taxon>Lichtheimia</taxon>
    </lineage>
</organism>
<gene>
    <name evidence="1" type="ORF">LCOR_09001.1</name>
</gene>
<sequence length="82" mass="8949">MVKFVQDAHSRPCLISFVIQSSNSFPRVVILIILIDPASIGNQSSQSLSDVQDHNQGLVLRLNALIGEASCSDARLDFSHVE</sequence>
<dbReference type="AlphaFoldDB" id="A0A068S776"/>
<accession>A0A068S776</accession>
<dbReference type="EMBL" id="CBTN010000053">
    <property type="protein sequence ID" value="CDH58124.1"/>
    <property type="molecule type" value="Genomic_DNA"/>
</dbReference>